<dbReference type="AlphaFoldDB" id="A0A498I4X1"/>
<organism evidence="2 3">
    <name type="scientific">Malus domestica</name>
    <name type="common">Apple</name>
    <name type="synonym">Pyrus malus</name>
    <dbReference type="NCBI Taxonomy" id="3750"/>
    <lineage>
        <taxon>Eukaryota</taxon>
        <taxon>Viridiplantae</taxon>
        <taxon>Streptophyta</taxon>
        <taxon>Embryophyta</taxon>
        <taxon>Tracheophyta</taxon>
        <taxon>Spermatophyta</taxon>
        <taxon>Magnoliopsida</taxon>
        <taxon>eudicotyledons</taxon>
        <taxon>Gunneridae</taxon>
        <taxon>Pentapetalae</taxon>
        <taxon>rosids</taxon>
        <taxon>fabids</taxon>
        <taxon>Rosales</taxon>
        <taxon>Rosaceae</taxon>
        <taxon>Amygdaloideae</taxon>
        <taxon>Maleae</taxon>
        <taxon>Malus</taxon>
    </lineage>
</organism>
<gene>
    <name evidence="2" type="ORF">DVH24_002306</name>
</gene>
<accession>A0A498I4X1</accession>
<evidence type="ECO:0000313" key="3">
    <source>
        <dbReference type="Proteomes" id="UP000290289"/>
    </source>
</evidence>
<evidence type="ECO:0000313" key="2">
    <source>
        <dbReference type="EMBL" id="RXH78788.1"/>
    </source>
</evidence>
<sequence>VALTSPRPVDTATGSTTAVKRAHPLTKETGVIAQPSKWVKRMAKKKEHEILTFQPHLLINSPLHNLSTWLIRHDIILIEAVADSTATAPLSNPKITIVPFILDEEDDDDEPSLLVRCLRASE</sequence>
<name>A0A498I4X1_MALDO</name>
<protein>
    <submittedName>
        <fullName evidence="2">Uncharacterized protein</fullName>
    </submittedName>
</protein>
<feature type="non-terminal residue" evidence="2">
    <location>
        <position position="1"/>
    </location>
</feature>
<reference evidence="2 3" key="1">
    <citation type="submission" date="2018-10" db="EMBL/GenBank/DDBJ databases">
        <title>A high-quality apple genome assembly.</title>
        <authorList>
            <person name="Hu J."/>
        </authorList>
    </citation>
    <scope>NUCLEOTIDE SEQUENCE [LARGE SCALE GENOMIC DNA]</scope>
    <source>
        <strain evidence="3">cv. HFTH1</strain>
        <tissue evidence="2">Young leaf</tissue>
    </source>
</reference>
<feature type="region of interest" description="Disordered" evidence="1">
    <location>
        <begin position="1"/>
        <end position="26"/>
    </location>
</feature>
<evidence type="ECO:0000256" key="1">
    <source>
        <dbReference type="SAM" id="MobiDB-lite"/>
    </source>
</evidence>
<proteinExistence type="predicted"/>
<keyword evidence="3" id="KW-1185">Reference proteome</keyword>
<dbReference type="Proteomes" id="UP000290289">
    <property type="component" value="Chromosome 13"/>
</dbReference>
<dbReference type="EMBL" id="RDQH01000339">
    <property type="protein sequence ID" value="RXH78788.1"/>
    <property type="molecule type" value="Genomic_DNA"/>
</dbReference>
<comment type="caution">
    <text evidence="2">The sequence shown here is derived from an EMBL/GenBank/DDBJ whole genome shotgun (WGS) entry which is preliminary data.</text>
</comment>